<dbReference type="InterPro" id="IPR050882">
    <property type="entry name" value="Prepilin_peptidase/N-MTase"/>
</dbReference>
<evidence type="ECO:0000256" key="7">
    <source>
        <dbReference type="ARBA" id="ARBA00023136"/>
    </source>
</evidence>
<evidence type="ECO:0000256" key="2">
    <source>
        <dbReference type="ARBA" id="ARBA00005801"/>
    </source>
</evidence>
<dbReference type="RefSeq" id="WP_353874241.1">
    <property type="nucleotide sequence ID" value="NZ_JBEVCJ010000005.1"/>
</dbReference>
<evidence type="ECO:0000256" key="1">
    <source>
        <dbReference type="ARBA" id="ARBA00004429"/>
    </source>
</evidence>
<dbReference type="InterPro" id="IPR014032">
    <property type="entry name" value="Peptidase_A24A_bac"/>
</dbReference>
<keyword evidence="3" id="KW-1003">Cell membrane</keyword>
<keyword evidence="7 10" id="KW-0472">Membrane</keyword>
<feature type="transmembrane region" description="Helical" evidence="10">
    <location>
        <begin position="244"/>
        <end position="263"/>
    </location>
</feature>
<sequence length="301" mass="33475">MNQIIQALEFYPSILITVTLIFGLLVGSFLNVVIFRYPIMLFREWENMAKDMLTERGFQITAPEKPVDNYPANFNLVTPRSACPKCDHKISALENIPILSYLFLRGRCRNCATPISIRYPLIELLTGLCFAACAYQFGYGWPLVISLVITAYFIAMSFIDIDHQYLPDTMTLPLVWLAIIAAMQPLYVSLNDALIGAIAGYLSLWSVYWVYKLLTGKEGMGHGDFKLLAVIGALVGWQKLGLVIILSAGVGAIIGGTLLLIQAKGMQTRIPFGPYLVVAGWCTFLWGEPMMQVYLNLIGVA</sequence>
<dbReference type="InterPro" id="IPR010627">
    <property type="entry name" value="Prepilin_pept_A24_N"/>
</dbReference>
<keyword evidence="9 13" id="KW-0378">Hydrolase</keyword>
<comment type="function">
    <text evidence="9">Plays an essential role in type IV pili and type II pseudopili formation by proteolytically removing the leader sequence from substrate proteins and subsequently monomethylating the alpha-amino group of the newly exposed N-terminal phenylalanine.</text>
</comment>
<feature type="transmembrane region" description="Helical" evidence="10">
    <location>
        <begin position="270"/>
        <end position="287"/>
    </location>
</feature>
<feature type="domain" description="Prepilin type IV endopeptidase peptidase" evidence="11">
    <location>
        <begin position="148"/>
        <end position="255"/>
    </location>
</feature>
<proteinExistence type="inferred from homology"/>
<keyword evidence="14" id="KW-1185">Reference proteome</keyword>
<dbReference type="PANTHER" id="PTHR30487">
    <property type="entry name" value="TYPE 4 PREPILIN-LIKE PROTEINS LEADER PEPTIDE-PROCESSING ENZYME"/>
    <property type="match status" value="1"/>
</dbReference>
<protein>
    <recommendedName>
        <fullName evidence="9">Prepilin leader peptidase/N-methyltransferase</fullName>
        <ecNumber evidence="9">2.1.1.-</ecNumber>
        <ecNumber evidence="9">3.4.23.43</ecNumber>
    </recommendedName>
</protein>
<dbReference type="PANTHER" id="PTHR30487:SF0">
    <property type="entry name" value="PREPILIN LEADER PEPTIDASE_N-METHYLTRANSFERASE-RELATED"/>
    <property type="match status" value="1"/>
</dbReference>
<keyword evidence="9" id="KW-0489">Methyltransferase</keyword>
<gene>
    <name evidence="13" type="ORF">ABVT43_05950</name>
</gene>
<evidence type="ECO:0000313" key="14">
    <source>
        <dbReference type="Proteomes" id="UP001548189"/>
    </source>
</evidence>
<dbReference type="Gene3D" id="1.20.120.1220">
    <property type="match status" value="1"/>
</dbReference>
<keyword evidence="4" id="KW-0997">Cell inner membrane</keyword>
<dbReference type="Proteomes" id="UP001548189">
    <property type="component" value="Unassembled WGS sequence"/>
</dbReference>
<name>A0ABV2BSD9_9GAMM</name>
<keyword evidence="5 9" id="KW-0812">Transmembrane</keyword>
<feature type="domain" description="Prepilin peptidase A24 N-terminal" evidence="12">
    <location>
        <begin position="21"/>
        <end position="137"/>
    </location>
</feature>
<keyword evidence="9" id="KW-0645">Protease</keyword>
<evidence type="ECO:0000313" key="13">
    <source>
        <dbReference type="EMBL" id="MET1254663.1"/>
    </source>
</evidence>
<evidence type="ECO:0000256" key="8">
    <source>
        <dbReference type="RuleBase" id="RU003793"/>
    </source>
</evidence>
<reference evidence="13 14" key="1">
    <citation type="submission" date="2024-06" db="EMBL/GenBank/DDBJ databases">
        <authorList>
            <person name="Li F."/>
        </authorList>
    </citation>
    <scope>NUCLEOTIDE SEQUENCE [LARGE SCALE GENOMIC DNA]</scope>
    <source>
        <strain evidence="13 14">GXAS 311</strain>
    </source>
</reference>
<comment type="subcellular location">
    <subcellularLocation>
        <location evidence="1">Cell inner membrane</location>
        <topology evidence="1">Multi-pass membrane protein</topology>
    </subcellularLocation>
    <subcellularLocation>
        <location evidence="9">Cell membrane</location>
        <topology evidence="9">Multi-pass membrane protein</topology>
    </subcellularLocation>
</comment>
<keyword evidence="9" id="KW-0511">Multifunctional enzyme</keyword>
<feature type="transmembrane region" description="Helical" evidence="10">
    <location>
        <begin position="12"/>
        <end position="35"/>
    </location>
</feature>
<dbReference type="EMBL" id="JBEVCJ010000005">
    <property type="protein sequence ID" value="MET1254663.1"/>
    <property type="molecule type" value="Genomic_DNA"/>
</dbReference>
<evidence type="ECO:0000256" key="4">
    <source>
        <dbReference type="ARBA" id="ARBA00022519"/>
    </source>
</evidence>
<comment type="catalytic activity">
    <reaction evidence="9">
        <text>Typically cleaves a -Gly-|-Phe- bond to release an N-terminal, basic peptide of 5-8 residues from type IV prepilin, and then N-methylates the new N-terminal amino group, the methyl donor being S-adenosyl-L-methionine.</text>
        <dbReference type="EC" id="3.4.23.43"/>
    </reaction>
</comment>
<evidence type="ECO:0000259" key="11">
    <source>
        <dbReference type="Pfam" id="PF01478"/>
    </source>
</evidence>
<dbReference type="Pfam" id="PF01478">
    <property type="entry name" value="Peptidase_A24"/>
    <property type="match status" value="1"/>
</dbReference>
<organism evidence="13 14">
    <name type="scientific">Aliikangiella maris</name>
    <dbReference type="NCBI Taxonomy" id="3162458"/>
    <lineage>
        <taxon>Bacteria</taxon>
        <taxon>Pseudomonadati</taxon>
        <taxon>Pseudomonadota</taxon>
        <taxon>Gammaproteobacteria</taxon>
        <taxon>Oceanospirillales</taxon>
        <taxon>Pleioneaceae</taxon>
        <taxon>Aliikangiella</taxon>
    </lineage>
</organism>
<accession>A0ABV2BSD9</accession>
<evidence type="ECO:0000256" key="3">
    <source>
        <dbReference type="ARBA" id="ARBA00022475"/>
    </source>
</evidence>
<dbReference type="EC" id="2.1.1.-" evidence="9"/>
<comment type="caution">
    <text evidence="13">The sequence shown here is derived from an EMBL/GenBank/DDBJ whole genome shotgun (WGS) entry which is preliminary data.</text>
</comment>
<feature type="transmembrane region" description="Helical" evidence="10">
    <location>
        <begin position="193"/>
        <end position="211"/>
    </location>
</feature>
<keyword evidence="9" id="KW-0808">Transferase</keyword>
<evidence type="ECO:0000256" key="6">
    <source>
        <dbReference type="ARBA" id="ARBA00022989"/>
    </source>
</evidence>
<dbReference type="EC" id="3.4.23.43" evidence="9"/>
<dbReference type="Pfam" id="PF06750">
    <property type="entry name" value="A24_N_bact"/>
    <property type="match status" value="1"/>
</dbReference>
<evidence type="ECO:0000256" key="5">
    <source>
        <dbReference type="ARBA" id="ARBA00022692"/>
    </source>
</evidence>
<dbReference type="InterPro" id="IPR000045">
    <property type="entry name" value="Prepilin_IV_endopep_pep"/>
</dbReference>
<dbReference type="PRINTS" id="PR00864">
    <property type="entry name" value="PREPILNPTASE"/>
</dbReference>
<evidence type="ECO:0000256" key="10">
    <source>
        <dbReference type="SAM" id="Phobius"/>
    </source>
</evidence>
<evidence type="ECO:0000259" key="12">
    <source>
        <dbReference type="Pfam" id="PF06750"/>
    </source>
</evidence>
<evidence type="ECO:0000256" key="9">
    <source>
        <dbReference type="RuleBase" id="RU003794"/>
    </source>
</evidence>
<feature type="transmembrane region" description="Helical" evidence="10">
    <location>
        <begin position="171"/>
        <end position="187"/>
    </location>
</feature>
<keyword evidence="6 10" id="KW-1133">Transmembrane helix</keyword>
<feature type="transmembrane region" description="Helical" evidence="10">
    <location>
        <begin position="143"/>
        <end position="159"/>
    </location>
</feature>
<dbReference type="GO" id="GO:0016787">
    <property type="term" value="F:hydrolase activity"/>
    <property type="evidence" value="ECO:0007669"/>
    <property type="project" value="UniProtKB-KW"/>
</dbReference>
<comment type="similarity">
    <text evidence="2 8">Belongs to the peptidase A24 family.</text>
</comment>